<dbReference type="Pfam" id="PF06722">
    <property type="entry name" value="EryCIII-like_C"/>
    <property type="match status" value="1"/>
</dbReference>
<name>A0A4R6YRC4_9GAMM</name>
<keyword evidence="6" id="KW-1185">Reference proteome</keyword>
<dbReference type="Proteomes" id="UP000295293">
    <property type="component" value="Unassembled WGS sequence"/>
</dbReference>
<dbReference type="InterPro" id="IPR010610">
    <property type="entry name" value="EryCIII-like_C"/>
</dbReference>
<protein>
    <submittedName>
        <fullName evidence="5">MGT family glycosyltransferase</fullName>
    </submittedName>
</protein>
<gene>
    <name evidence="5" type="ORF">DFR29_11394</name>
</gene>
<evidence type="ECO:0000259" key="4">
    <source>
        <dbReference type="Pfam" id="PF06722"/>
    </source>
</evidence>
<keyword evidence="2 5" id="KW-0808">Transferase</keyword>
<dbReference type="PANTHER" id="PTHR21015:SF22">
    <property type="entry name" value="GLYCOSYLTRANSFERASE"/>
    <property type="match status" value="1"/>
</dbReference>
<dbReference type="AlphaFoldDB" id="A0A4R6YRC4"/>
<keyword evidence="1" id="KW-0328">Glycosyltransferase</keyword>
<dbReference type="GO" id="GO:0033072">
    <property type="term" value="P:vancomycin biosynthetic process"/>
    <property type="evidence" value="ECO:0007669"/>
    <property type="project" value="UniProtKB-ARBA"/>
</dbReference>
<sequence length="453" mass="48584">MARYLIAATALPGHVAPLLAIAAHLRQRGHQVLLHTGSSFAAAARARGIDFVPFAAEIDYDYRSVHERFPDWKTLPSAHAQLCYGLRHAFADAMPAQLAGIDALLQQFRPDAIVVDSMFCGTVALQRRGPARPPVVGIGISALALSSADTAFFGTALPPSSAAADRQRNLAMARNLQQAMFGGVQQHFDAVLARLGLAPLPCFFVDAMIRLPERYLQLCVPGFEYPRSDLPDSVRFVGSLLAPASADFVAPPWWAELGDRRRKVLVTQGTLANQDAQQLIVPTLRALADRDDLLVIATTGRDEAPDFSVPANARVVPFLPYDRLLPQIDVLVSNGGYGSVNHALSLGVPLVVAGDSEEKPEIAARVAWSGAGINLVTGRPAARQIAEAVNRALEQPRYRERARQLRDEYARYDALGTIEAELHGLVTGQPLAAGATAAAASDHRQSQASGVAP</sequence>
<dbReference type="EMBL" id="SNZH01000013">
    <property type="protein sequence ID" value="TDR40394.1"/>
    <property type="molecule type" value="Genomic_DNA"/>
</dbReference>
<reference evidence="5 6" key="1">
    <citation type="submission" date="2019-03" db="EMBL/GenBank/DDBJ databases">
        <title>Genomic Encyclopedia of Type Strains, Phase IV (KMG-IV): sequencing the most valuable type-strain genomes for metagenomic binning, comparative biology and taxonomic classification.</title>
        <authorList>
            <person name="Goeker M."/>
        </authorList>
    </citation>
    <scope>NUCLEOTIDE SEQUENCE [LARGE SCALE GENOMIC DNA]</scope>
    <source>
        <strain evidence="5 6">DSM 21667</strain>
    </source>
</reference>
<evidence type="ECO:0000313" key="6">
    <source>
        <dbReference type="Proteomes" id="UP000295293"/>
    </source>
</evidence>
<dbReference type="GO" id="GO:0005975">
    <property type="term" value="P:carbohydrate metabolic process"/>
    <property type="evidence" value="ECO:0007669"/>
    <property type="project" value="InterPro"/>
</dbReference>
<dbReference type="RefSeq" id="WP_133820344.1">
    <property type="nucleotide sequence ID" value="NZ_SNZH01000013.1"/>
</dbReference>
<dbReference type="Gene3D" id="3.40.50.2000">
    <property type="entry name" value="Glycogen Phosphorylase B"/>
    <property type="match status" value="2"/>
</dbReference>
<dbReference type="SUPFAM" id="SSF53756">
    <property type="entry name" value="UDP-Glycosyltransferase/glycogen phosphorylase"/>
    <property type="match status" value="1"/>
</dbReference>
<evidence type="ECO:0000313" key="5">
    <source>
        <dbReference type="EMBL" id="TDR40394.1"/>
    </source>
</evidence>
<evidence type="ECO:0000256" key="2">
    <source>
        <dbReference type="ARBA" id="ARBA00022679"/>
    </source>
</evidence>
<dbReference type="Pfam" id="PF03033">
    <property type="entry name" value="Glyco_transf_28"/>
    <property type="match status" value="1"/>
</dbReference>
<organism evidence="5 6">
    <name type="scientific">Tahibacter aquaticus</name>
    <dbReference type="NCBI Taxonomy" id="520092"/>
    <lineage>
        <taxon>Bacteria</taxon>
        <taxon>Pseudomonadati</taxon>
        <taxon>Pseudomonadota</taxon>
        <taxon>Gammaproteobacteria</taxon>
        <taxon>Lysobacterales</taxon>
        <taxon>Rhodanobacteraceae</taxon>
        <taxon>Tahibacter</taxon>
    </lineage>
</organism>
<dbReference type="InterPro" id="IPR004276">
    <property type="entry name" value="GlycoTrans_28_N"/>
</dbReference>
<dbReference type="CDD" id="cd03784">
    <property type="entry name" value="GT1_Gtf-like"/>
    <property type="match status" value="1"/>
</dbReference>
<dbReference type="PANTHER" id="PTHR21015">
    <property type="entry name" value="UDP-N-ACETYLGLUCOSAMINE--N-ACETYLMURAMYL-(PENTAPEPTIDE) PYROPHOSPHORYL-UNDECAPRENOL N-ACETYLGLUCOSAMINE TRANSFERASE 1"/>
    <property type="match status" value="1"/>
</dbReference>
<evidence type="ECO:0000256" key="1">
    <source>
        <dbReference type="ARBA" id="ARBA00022676"/>
    </source>
</evidence>
<proteinExistence type="predicted"/>
<feature type="domain" description="Erythromycin biosynthesis protein CIII-like C-terminal" evidence="4">
    <location>
        <begin position="284"/>
        <end position="410"/>
    </location>
</feature>
<comment type="caution">
    <text evidence="5">The sequence shown here is derived from an EMBL/GenBank/DDBJ whole genome shotgun (WGS) entry which is preliminary data.</text>
</comment>
<evidence type="ECO:0000259" key="3">
    <source>
        <dbReference type="Pfam" id="PF03033"/>
    </source>
</evidence>
<dbReference type="GO" id="GO:0016758">
    <property type="term" value="F:hexosyltransferase activity"/>
    <property type="evidence" value="ECO:0007669"/>
    <property type="project" value="InterPro"/>
</dbReference>
<feature type="domain" description="Glycosyltransferase family 28 N-terminal" evidence="3">
    <location>
        <begin position="13"/>
        <end position="81"/>
    </location>
</feature>
<dbReference type="GO" id="GO:0008194">
    <property type="term" value="F:UDP-glycosyltransferase activity"/>
    <property type="evidence" value="ECO:0007669"/>
    <property type="project" value="InterPro"/>
</dbReference>
<dbReference type="OrthoDB" id="6620093at2"/>
<dbReference type="InterPro" id="IPR002213">
    <property type="entry name" value="UDP_glucos_trans"/>
</dbReference>
<dbReference type="FunFam" id="3.40.50.2000:FF:000072">
    <property type="entry name" value="Glycosyl transferase"/>
    <property type="match status" value="1"/>
</dbReference>
<accession>A0A4R6YRC4</accession>